<comment type="caution">
    <text evidence="2">The sequence shown here is derived from an EMBL/GenBank/DDBJ whole genome shotgun (WGS) entry which is preliminary data.</text>
</comment>
<reference evidence="2 3" key="1">
    <citation type="journal article" date="2013" name="PLoS Genet.">
        <title>Genomic mechanisms accounting for the adaptation to parasitism in nematode-trapping fungi.</title>
        <authorList>
            <person name="Meerupati T."/>
            <person name="Andersson K.M."/>
            <person name="Friman E."/>
            <person name="Kumar D."/>
            <person name="Tunlid A."/>
            <person name="Ahren D."/>
        </authorList>
    </citation>
    <scope>NUCLEOTIDE SEQUENCE [LARGE SCALE GENOMIC DNA]</scope>
    <source>
        <strain evidence="2 3">CBS 200.50</strain>
    </source>
</reference>
<dbReference type="HOGENOM" id="CLU_1796403_0_0_1"/>
<feature type="compositionally biased region" description="Basic and acidic residues" evidence="1">
    <location>
        <begin position="121"/>
        <end position="132"/>
    </location>
</feature>
<keyword evidence="3" id="KW-1185">Reference proteome</keyword>
<dbReference type="Proteomes" id="UP000015100">
    <property type="component" value="Unassembled WGS sequence"/>
</dbReference>
<name>S8A601_DACHA</name>
<reference evidence="3" key="2">
    <citation type="submission" date="2013-04" db="EMBL/GenBank/DDBJ databases">
        <title>Genomic mechanisms accounting for the adaptation to parasitism in nematode-trapping fungi.</title>
        <authorList>
            <person name="Ahren D.G."/>
        </authorList>
    </citation>
    <scope>NUCLEOTIDE SEQUENCE [LARGE SCALE GENOMIC DNA]</scope>
    <source>
        <strain evidence="3">CBS 200.50</strain>
    </source>
</reference>
<evidence type="ECO:0000313" key="3">
    <source>
        <dbReference type="Proteomes" id="UP000015100"/>
    </source>
</evidence>
<organism evidence="2 3">
    <name type="scientific">Dactylellina haptotyla (strain CBS 200.50)</name>
    <name type="common">Nematode-trapping fungus</name>
    <name type="synonym">Monacrosporium haptotylum</name>
    <dbReference type="NCBI Taxonomy" id="1284197"/>
    <lineage>
        <taxon>Eukaryota</taxon>
        <taxon>Fungi</taxon>
        <taxon>Dikarya</taxon>
        <taxon>Ascomycota</taxon>
        <taxon>Pezizomycotina</taxon>
        <taxon>Orbiliomycetes</taxon>
        <taxon>Orbiliales</taxon>
        <taxon>Orbiliaceae</taxon>
        <taxon>Dactylellina</taxon>
    </lineage>
</organism>
<sequence>MASYTLNIRVDPSVVPTFTGDKSLILYKKVNDSPANYGDCGGLSKQIETKPRGDVVSISPADSSKVAEWKEPAGPAHSNVDMKPRDQYILSWKNHISADPDDESEGYSIIFEAETTKSVRFGYKDPNKPRQDDDAEIPTFYPVD</sequence>
<evidence type="ECO:0000313" key="2">
    <source>
        <dbReference type="EMBL" id="EPS38430.1"/>
    </source>
</evidence>
<gene>
    <name evidence="2" type="ORF">H072_7815</name>
</gene>
<proteinExistence type="predicted"/>
<feature type="region of interest" description="Disordered" evidence="1">
    <location>
        <begin position="121"/>
        <end position="144"/>
    </location>
</feature>
<dbReference type="EMBL" id="AQGS01000552">
    <property type="protein sequence ID" value="EPS38430.1"/>
    <property type="molecule type" value="Genomic_DNA"/>
</dbReference>
<accession>S8A601</accession>
<dbReference type="AlphaFoldDB" id="S8A601"/>
<evidence type="ECO:0000256" key="1">
    <source>
        <dbReference type="SAM" id="MobiDB-lite"/>
    </source>
</evidence>
<protein>
    <submittedName>
        <fullName evidence="2">Uncharacterized protein</fullName>
    </submittedName>
</protein>